<organism evidence="2 3">
    <name type="scientific">Pandoraea sputorum</name>
    <dbReference type="NCBI Taxonomy" id="93222"/>
    <lineage>
        <taxon>Bacteria</taxon>
        <taxon>Pseudomonadati</taxon>
        <taxon>Pseudomonadota</taxon>
        <taxon>Betaproteobacteria</taxon>
        <taxon>Burkholderiales</taxon>
        <taxon>Burkholderiaceae</taxon>
        <taxon>Pandoraea</taxon>
    </lineage>
</organism>
<evidence type="ECO:0000313" key="2">
    <source>
        <dbReference type="EMBL" id="VVE85738.1"/>
    </source>
</evidence>
<accession>A0A5E5BK60</accession>
<sequence>MNDARDERLADLGLGRTDLTQTAANRVAGQARASRHLSPRYPLAEIDPPGLG</sequence>
<protein>
    <submittedName>
        <fullName evidence="2">Uncharacterized protein</fullName>
    </submittedName>
</protein>
<proteinExistence type="predicted"/>
<dbReference type="EMBL" id="CABPSR010000033">
    <property type="protein sequence ID" value="VVE85738.1"/>
    <property type="molecule type" value="Genomic_DNA"/>
</dbReference>
<reference evidence="2 3" key="1">
    <citation type="submission" date="2019-08" db="EMBL/GenBank/DDBJ databases">
        <authorList>
            <person name="Peeters C."/>
        </authorList>
    </citation>
    <scope>NUCLEOTIDE SEQUENCE [LARGE SCALE GENOMIC DNA]</scope>
    <source>
        <strain evidence="2 3">LMG 31121</strain>
    </source>
</reference>
<gene>
    <name evidence="2" type="ORF">PSP31121_05396</name>
</gene>
<name>A0A5E5BK60_9BURK</name>
<dbReference type="AlphaFoldDB" id="A0A5E5BK60"/>
<evidence type="ECO:0000256" key="1">
    <source>
        <dbReference type="SAM" id="MobiDB-lite"/>
    </source>
</evidence>
<evidence type="ECO:0000313" key="3">
    <source>
        <dbReference type="Proteomes" id="UP000335538"/>
    </source>
</evidence>
<dbReference type="Proteomes" id="UP000335538">
    <property type="component" value="Unassembled WGS sequence"/>
</dbReference>
<feature type="region of interest" description="Disordered" evidence="1">
    <location>
        <begin position="23"/>
        <end position="52"/>
    </location>
</feature>